<organism evidence="2 3">
    <name type="scientific">Pelodiscus sinensis</name>
    <name type="common">Chinese softshell turtle</name>
    <name type="synonym">Trionyx sinensis</name>
    <dbReference type="NCBI Taxonomy" id="13735"/>
    <lineage>
        <taxon>Eukaryota</taxon>
        <taxon>Metazoa</taxon>
        <taxon>Chordata</taxon>
        <taxon>Craniata</taxon>
        <taxon>Vertebrata</taxon>
        <taxon>Euteleostomi</taxon>
        <taxon>Archelosauria</taxon>
        <taxon>Testudinata</taxon>
        <taxon>Testudines</taxon>
        <taxon>Cryptodira</taxon>
        <taxon>Trionychia</taxon>
        <taxon>Trionychidae</taxon>
        <taxon>Pelodiscus</taxon>
    </lineage>
</organism>
<evidence type="ECO:0000313" key="2">
    <source>
        <dbReference type="Ensembl" id="ENSPSIP00000005384.1"/>
    </source>
</evidence>
<feature type="region of interest" description="Disordered" evidence="1">
    <location>
        <begin position="157"/>
        <end position="227"/>
    </location>
</feature>
<feature type="region of interest" description="Disordered" evidence="1">
    <location>
        <begin position="246"/>
        <end position="285"/>
    </location>
</feature>
<dbReference type="InterPro" id="IPR031535">
    <property type="entry name" value="PRR22"/>
</dbReference>
<reference evidence="3" key="2">
    <citation type="journal article" date="2013" name="Nat. Genet.">
        <title>The draft genomes of soft-shell turtle and green sea turtle yield insights into the development and evolution of the turtle-specific body plan.</title>
        <authorList>
            <person name="Wang Z."/>
            <person name="Pascual-Anaya J."/>
            <person name="Zadissa A."/>
            <person name="Li W."/>
            <person name="Niimura Y."/>
            <person name="Huang Z."/>
            <person name="Li C."/>
            <person name="White S."/>
            <person name="Xiong Z."/>
            <person name="Fang D."/>
            <person name="Wang B."/>
            <person name="Ming Y."/>
            <person name="Chen Y."/>
            <person name="Zheng Y."/>
            <person name="Kuraku S."/>
            <person name="Pignatelli M."/>
            <person name="Herrero J."/>
            <person name="Beal K."/>
            <person name="Nozawa M."/>
            <person name="Li Q."/>
            <person name="Wang J."/>
            <person name="Zhang H."/>
            <person name="Yu L."/>
            <person name="Shigenobu S."/>
            <person name="Wang J."/>
            <person name="Liu J."/>
            <person name="Flicek P."/>
            <person name="Searle S."/>
            <person name="Wang J."/>
            <person name="Kuratani S."/>
            <person name="Yin Y."/>
            <person name="Aken B."/>
            <person name="Zhang G."/>
            <person name="Irie N."/>
        </authorList>
    </citation>
    <scope>NUCLEOTIDE SEQUENCE [LARGE SCALE GENOMIC DNA]</scope>
    <source>
        <strain evidence="3">Daiwa-1</strain>
    </source>
</reference>
<dbReference type="PANTHER" id="PTHR37871">
    <property type="entry name" value="PROLINE-RICH PROTEIN 22"/>
    <property type="match status" value="1"/>
</dbReference>
<gene>
    <name evidence="2" type="primary">PRR22</name>
</gene>
<protein>
    <submittedName>
        <fullName evidence="2">Proline rich 22</fullName>
    </submittedName>
</protein>
<feature type="region of interest" description="Disordered" evidence="1">
    <location>
        <begin position="320"/>
        <end position="383"/>
    </location>
</feature>
<feature type="compositionally biased region" description="Basic and acidic residues" evidence="1">
    <location>
        <begin position="213"/>
        <end position="222"/>
    </location>
</feature>
<feature type="compositionally biased region" description="Polar residues" evidence="1">
    <location>
        <begin position="174"/>
        <end position="209"/>
    </location>
</feature>
<reference evidence="2" key="4">
    <citation type="submission" date="2025-09" db="UniProtKB">
        <authorList>
            <consortium name="Ensembl"/>
        </authorList>
    </citation>
    <scope>IDENTIFICATION</scope>
</reference>
<proteinExistence type="predicted"/>
<dbReference type="PANTHER" id="PTHR37871:SF1">
    <property type="entry name" value="PROLINE-RICH PROTEIN 22"/>
    <property type="match status" value="1"/>
</dbReference>
<feature type="compositionally biased region" description="Basic and acidic residues" evidence="1">
    <location>
        <begin position="372"/>
        <end position="383"/>
    </location>
</feature>
<accession>K7FBH4</accession>
<reference evidence="2" key="3">
    <citation type="submission" date="2025-08" db="UniProtKB">
        <authorList>
            <consortium name="Ensembl"/>
        </authorList>
    </citation>
    <scope>IDENTIFICATION</scope>
</reference>
<dbReference type="AlphaFoldDB" id="K7FBH4"/>
<dbReference type="EMBL" id="AGCU01114701">
    <property type="status" value="NOT_ANNOTATED_CDS"/>
    <property type="molecule type" value="Genomic_DNA"/>
</dbReference>
<name>K7FBH4_PELSI</name>
<dbReference type="OMA" id="RIEWTTP"/>
<sequence length="383" mass="42412">VPTHDHFPLCCPGFQMAPCGCFFDPRIYRIEWSTTNFVQPSVYKLTGGSTSPNTYLLDPPRYLKSPIQTVPYPPYPHIPSNLQYIMPYFKQESPASGTEQVNLVPNPLHDSPFLEMPQPQEERLVENNDNKLPQLLITLPALCQSEQALQMSNYSHLKGRLSPHGPGFQGQPLPVNTQLPDTCTADQTPLSSPRVANTQATAETATRPWQDNVRAEGSKGPDTEEPFELPEKVLLEDAMKLFDCSPANSDTEVARDALGTPPTSSESKNKDDGFPGEDSPSDVRSLNLPDELLSFDYSVPEILTTVASLDYFYDLETFSEEPKWDLGPPQTDVSLQGPRQEPHGKKKTSAATAKKGKQTDSKNKPTSARDSNASDRQERPVPD</sequence>
<reference evidence="3" key="1">
    <citation type="submission" date="2011-10" db="EMBL/GenBank/DDBJ databases">
        <authorList>
            <consortium name="Soft-shell Turtle Genome Consortium"/>
        </authorList>
    </citation>
    <scope>NUCLEOTIDE SEQUENCE [LARGE SCALE GENOMIC DNA]</scope>
    <source>
        <strain evidence="3">Daiwa-1</strain>
    </source>
</reference>
<keyword evidence="3" id="KW-1185">Reference proteome</keyword>
<dbReference type="eggNOG" id="ENOG502SI56">
    <property type="taxonomic scope" value="Eukaryota"/>
</dbReference>
<dbReference type="HOGENOM" id="CLU_053707_0_0_1"/>
<dbReference type="Proteomes" id="UP000007267">
    <property type="component" value="Unassembled WGS sequence"/>
</dbReference>
<dbReference type="Ensembl" id="ENSPSIT00000005415.1">
    <property type="protein sequence ID" value="ENSPSIP00000005384.1"/>
    <property type="gene ID" value="ENSPSIG00000005022.1"/>
</dbReference>
<dbReference type="GeneTree" id="ENSGT00390000016128"/>
<dbReference type="Pfam" id="PF15776">
    <property type="entry name" value="PRR22"/>
    <property type="match status" value="1"/>
</dbReference>
<evidence type="ECO:0000313" key="3">
    <source>
        <dbReference type="Proteomes" id="UP000007267"/>
    </source>
</evidence>
<evidence type="ECO:0000256" key="1">
    <source>
        <dbReference type="SAM" id="MobiDB-lite"/>
    </source>
</evidence>